<dbReference type="EMBL" id="JACHCE010000001">
    <property type="protein sequence ID" value="MBB5634192.1"/>
    <property type="molecule type" value="Genomic_DNA"/>
</dbReference>
<proteinExistence type="predicted"/>
<organism evidence="1 2">
    <name type="scientific">Pedobacter cryoconitis</name>
    <dbReference type="NCBI Taxonomy" id="188932"/>
    <lineage>
        <taxon>Bacteria</taxon>
        <taxon>Pseudomonadati</taxon>
        <taxon>Bacteroidota</taxon>
        <taxon>Sphingobacteriia</taxon>
        <taxon>Sphingobacteriales</taxon>
        <taxon>Sphingobacteriaceae</taxon>
        <taxon>Pedobacter</taxon>
    </lineage>
</organism>
<gene>
    <name evidence="1" type="ORF">HDE68_000077</name>
</gene>
<name>A0A7W9DWL2_9SPHI</name>
<evidence type="ECO:0000313" key="1">
    <source>
        <dbReference type="EMBL" id="MBB5634192.1"/>
    </source>
</evidence>
<comment type="caution">
    <text evidence="1">The sequence shown here is derived from an EMBL/GenBank/DDBJ whole genome shotgun (WGS) entry which is preliminary data.</text>
</comment>
<evidence type="ECO:0000313" key="2">
    <source>
        <dbReference type="Proteomes" id="UP000537204"/>
    </source>
</evidence>
<dbReference type="Proteomes" id="UP000537204">
    <property type="component" value="Unassembled WGS sequence"/>
</dbReference>
<accession>A0A7W9DWL2</accession>
<reference evidence="1 2" key="1">
    <citation type="submission" date="2020-08" db="EMBL/GenBank/DDBJ databases">
        <title>Genomic Encyclopedia of Type Strains, Phase IV (KMG-V): Genome sequencing to study the core and pangenomes of soil and plant-associated prokaryotes.</title>
        <authorList>
            <person name="Whitman W."/>
        </authorList>
    </citation>
    <scope>NUCLEOTIDE SEQUENCE [LARGE SCALE GENOMIC DNA]</scope>
    <source>
        <strain evidence="1 2">S3M1</strain>
    </source>
</reference>
<dbReference type="RefSeq" id="WP_183877807.1">
    <property type="nucleotide sequence ID" value="NZ_JACHCD010000002.1"/>
</dbReference>
<sequence length="87" mass="10478">MTTADLHKRQELFYSAIDQVEKDYHLYFGLKSIQKKLTQTERIYDHFILNHDTFELSFDNDSDLPQEIRDLVINAYHEIFLLKRNVS</sequence>
<dbReference type="AlphaFoldDB" id="A0A7W9DWL2"/>
<protein>
    <submittedName>
        <fullName evidence="1">Uncharacterized protein</fullName>
    </submittedName>
</protein>